<dbReference type="Proteomes" id="UP001060771">
    <property type="component" value="Chromosome"/>
</dbReference>
<dbReference type="Pfam" id="PF04199">
    <property type="entry name" value="Cyclase"/>
    <property type="match status" value="1"/>
</dbReference>
<dbReference type="AlphaFoldDB" id="A0A830E7P5"/>
<evidence type="ECO:0000313" key="4">
    <source>
        <dbReference type="Proteomes" id="UP001060771"/>
    </source>
</evidence>
<dbReference type="PANTHER" id="PTHR31118:SF12">
    <property type="entry name" value="CYCLASE-LIKE PROTEIN 2"/>
    <property type="match status" value="1"/>
</dbReference>
<accession>A0A830E7P5</accession>
<evidence type="ECO:0000313" key="1">
    <source>
        <dbReference type="EMBL" id="BDR93520.1"/>
    </source>
</evidence>
<protein>
    <submittedName>
        <fullName evidence="2">Cyclase</fullName>
    </submittedName>
</protein>
<evidence type="ECO:0000313" key="2">
    <source>
        <dbReference type="EMBL" id="GGI77818.1"/>
    </source>
</evidence>
<dbReference type="Gene3D" id="3.50.30.50">
    <property type="entry name" value="Putative cyclase"/>
    <property type="match status" value="1"/>
</dbReference>
<keyword evidence="4" id="KW-1185">Reference proteome</keyword>
<dbReference type="Proteomes" id="UP000657075">
    <property type="component" value="Unassembled WGS sequence"/>
</dbReference>
<dbReference type="OrthoDB" id="9014at2157"/>
<evidence type="ECO:0000313" key="3">
    <source>
        <dbReference type="Proteomes" id="UP000657075"/>
    </source>
</evidence>
<reference evidence="2" key="1">
    <citation type="journal article" date="2014" name="Int. J. Syst. Evol. Microbiol.">
        <title>Complete genome sequence of Corynebacterium casei LMG S-19264T (=DSM 44701T), isolated from a smear-ripened cheese.</title>
        <authorList>
            <consortium name="US DOE Joint Genome Institute (JGI-PGF)"/>
            <person name="Walter F."/>
            <person name="Albersmeier A."/>
            <person name="Kalinowski J."/>
            <person name="Ruckert C."/>
        </authorList>
    </citation>
    <scope>NUCLEOTIDE SEQUENCE</scope>
    <source>
        <strain evidence="2">JCM 11219</strain>
    </source>
</reference>
<reference evidence="1" key="4">
    <citation type="journal article" date="2023" name="Microbiol. Resour. Announc.">
        <title>Complete Genome Sequence of Vulcanisaeta souniana Strain IC-059, a Hyperthermophilic Archaeon Isolated from Hot Spring Water in Japan.</title>
        <authorList>
            <person name="Kato S."/>
            <person name="Itoh T."/>
            <person name="Wu L."/>
            <person name="Ma J."/>
            <person name="Ohkuma M."/>
        </authorList>
    </citation>
    <scope>NUCLEOTIDE SEQUENCE</scope>
    <source>
        <strain evidence="1">JCM 11219</strain>
    </source>
</reference>
<reference evidence="2" key="2">
    <citation type="submission" date="2020-09" db="EMBL/GenBank/DDBJ databases">
        <authorList>
            <person name="Sun Q."/>
            <person name="Ohkuma M."/>
        </authorList>
    </citation>
    <scope>NUCLEOTIDE SEQUENCE</scope>
    <source>
        <strain evidence="2">JCM 11219</strain>
    </source>
</reference>
<reference evidence="4" key="3">
    <citation type="submission" date="2022-09" db="EMBL/GenBank/DDBJ databases">
        <title>Complete genome sequence of Vulcanisaeta souniana.</title>
        <authorList>
            <person name="Kato S."/>
            <person name="Itoh T."/>
            <person name="Ohkuma M."/>
        </authorList>
    </citation>
    <scope>NUCLEOTIDE SEQUENCE [LARGE SCALE GENOMIC DNA]</scope>
    <source>
        <strain evidence="4">JCM 11219</strain>
    </source>
</reference>
<dbReference type="GO" id="GO:0019441">
    <property type="term" value="P:L-tryptophan catabolic process to kynurenine"/>
    <property type="evidence" value="ECO:0007669"/>
    <property type="project" value="InterPro"/>
</dbReference>
<dbReference type="EMBL" id="BMNM01000004">
    <property type="protein sequence ID" value="GGI77818.1"/>
    <property type="molecule type" value="Genomic_DNA"/>
</dbReference>
<organism evidence="2 3">
    <name type="scientific">Vulcanisaeta souniana JCM 11219</name>
    <dbReference type="NCBI Taxonomy" id="1293586"/>
    <lineage>
        <taxon>Archaea</taxon>
        <taxon>Thermoproteota</taxon>
        <taxon>Thermoprotei</taxon>
        <taxon>Thermoproteales</taxon>
        <taxon>Thermoproteaceae</taxon>
        <taxon>Vulcanisaeta</taxon>
    </lineage>
</organism>
<name>A0A830E7P5_9CREN</name>
<gene>
    <name evidence="2" type="ORF">GCM10007112_13250</name>
    <name evidence="1" type="ORF">Vsou_26130</name>
</gene>
<dbReference type="EMBL" id="AP026830">
    <property type="protein sequence ID" value="BDR93520.1"/>
    <property type="molecule type" value="Genomic_DNA"/>
</dbReference>
<dbReference type="GeneID" id="76208153"/>
<dbReference type="RefSeq" id="WP_188603219.1">
    <property type="nucleotide sequence ID" value="NZ_AP026830.1"/>
</dbReference>
<dbReference type="GO" id="GO:0004061">
    <property type="term" value="F:arylformamidase activity"/>
    <property type="evidence" value="ECO:0007669"/>
    <property type="project" value="InterPro"/>
</dbReference>
<dbReference type="PANTHER" id="PTHR31118">
    <property type="entry name" value="CYCLASE-LIKE PROTEIN 2"/>
    <property type="match status" value="1"/>
</dbReference>
<proteinExistence type="predicted"/>
<dbReference type="InterPro" id="IPR007325">
    <property type="entry name" value="KFase/CYL"/>
</dbReference>
<dbReference type="SUPFAM" id="SSF102198">
    <property type="entry name" value="Putative cyclase"/>
    <property type="match status" value="1"/>
</dbReference>
<sequence>MSQLLKELMDKLVRKGLVIIDLTHELYNGMPTYPGDPPFNHEYVKVGKNYGEATLSKISAGLHSGTHIDLPRHFVPNGTTAETLPLTDFITYGIILDLSYKRHGEAITEDDLRRFNDKIQGNYAVMLYTGFSKTWGTEEFLYNWPYLDRSGADYLVKRGIKAVGIEALSIAGWPGKEGYPYPPRVPRDDVTYVHYKLLSNGIYIIEGVANLDVALNTCRDGEGLFIFTPLKIKGAEGSPLRLIMLCEPR</sequence>
<dbReference type="InterPro" id="IPR037175">
    <property type="entry name" value="KFase_sf"/>
</dbReference>